<organism evidence="2 3">
    <name type="scientific">Dothistroma septosporum (strain NZE10 / CBS 128990)</name>
    <name type="common">Red band needle blight fungus</name>
    <name type="synonym">Mycosphaerella pini</name>
    <dbReference type="NCBI Taxonomy" id="675120"/>
    <lineage>
        <taxon>Eukaryota</taxon>
        <taxon>Fungi</taxon>
        <taxon>Dikarya</taxon>
        <taxon>Ascomycota</taxon>
        <taxon>Pezizomycotina</taxon>
        <taxon>Dothideomycetes</taxon>
        <taxon>Dothideomycetidae</taxon>
        <taxon>Mycosphaerellales</taxon>
        <taxon>Mycosphaerellaceae</taxon>
        <taxon>Dothistroma</taxon>
    </lineage>
</organism>
<gene>
    <name evidence="2" type="ORF">DOTSEDRAFT_72419</name>
</gene>
<accession>M2WLU2</accession>
<reference evidence="3" key="1">
    <citation type="journal article" date="2012" name="PLoS Genet.">
        <title>The genomes of the fungal plant pathogens Cladosporium fulvum and Dothistroma septosporum reveal adaptation to different hosts and lifestyles but also signatures of common ancestry.</title>
        <authorList>
            <person name="de Wit P.J.G.M."/>
            <person name="van der Burgt A."/>
            <person name="Oekmen B."/>
            <person name="Stergiopoulos I."/>
            <person name="Abd-Elsalam K.A."/>
            <person name="Aerts A.L."/>
            <person name="Bahkali A.H."/>
            <person name="Beenen H.G."/>
            <person name="Chettri P."/>
            <person name="Cox M.P."/>
            <person name="Datema E."/>
            <person name="de Vries R.P."/>
            <person name="Dhillon B."/>
            <person name="Ganley A.R."/>
            <person name="Griffiths S.A."/>
            <person name="Guo Y."/>
            <person name="Hamelin R.C."/>
            <person name="Henrissat B."/>
            <person name="Kabir M.S."/>
            <person name="Jashni M.K."/>
            <person name="Kema G."/>
            <person name="Klaubauf S."/>
            <person name="Lapidus A."/>
            <person name="Levasseur A."/>
            <person name="Lindquist E."/>
            <person name="Mehrabi R."/>
            <person name="Ohm R.A."/>
            <person name="Owen T.J."/>
            <person name="Salamov A."/>
            <person name="Schwelm A."/>
            <person name="Schijlen E."/>
            <person name="Sun H."/>
            <person name="van den Burg H.A."/>
            <person name="van Ham R.C.H.J."/>
            <person name="Zhang S."/>
            <person name="Goodwin S.B."/>
            <person name="Grigoriev I.V."/>
            <person name="Collemare J."/>
            <person name="Bradshaw R.E."/>
        </authorList>
    </citation>
    <scope>NUCLEOTIDE SEQUENCE [LARGE SCALE GENOMIC DNA]</scope>
    <source>
        <strain evidence="3">NZE10 / CBS 128990</strain>
    </source>
</reference>
<keyword evidence="3" id="KW-1185">Reference proteome</keyword>
<sequence>MAPIGTHELRPILLDNMRANAPTNHFDSRKSSDGNGDAANAPVQSAPADLEAASRPVSSAHGSAIRPW</sequence>
<dbReference type="HOGENOM" id="CLU_2793947_0_0_1"/>
<protein>
    <submittedName>
        <fullName evidence="2">Uncharacterized protein</fullName>
    </submittedName>
</protein>
<evidence type="ECO:0000313" key="2">
    <source>
        <dbReference type="EMBL" id="EME43008.1"/>
    </source>
</evidence>
<dbReference type="Proteomes" id="UP000016933">
    <property type="component" value="Unassembled WGS sequence"/>
</dbReference>
<proteinExistence type="predicted"/>
<evidence type="ECO:0000313" key="3">
    <source>
        <dbReference type="Proteomes" id="UP000016933"/>
    </source>
</evidence>
<dbReference type="AlphaFoldDB" id="M2WLU2"/>
<evidence type="ECO:0000256" key="1">
    <source>
        <dbReference type="SAM" id="MobiDB-lite"/>
    </source>
</evidence>
<dbReference type="EMBL" id="KB446540">
    <property type="protein sequence ID" value="EME43008.1"/>
    <property type="molecule type" value="Genomic_DNA"/>
</dbReference>
<feature type="region of interest" description="Disordered" evidence="1">
    <location>
        <begin position="20"/>
        <end position="68"/>
    </location>
</feature>
<reference evidence="2 3" key="2">
    <citation type="journal article" date="2012" name="PLoS Pathog.">
        <title>Diverse lifestyles and strategies of plant pathogenesis encoded in the genomes of eighteen Dothideomycetes fungi.</title>
        <authorList>
            <person name="Ohm R.A."/>
            <person name="Feau N."/>
            <person name="Henrissat B."/>
            <person name="Schoch C.L."/>
            <person name="Horwitz B.A."/>
            <person name="Barry K.W."/>
            <person name="Condon B.J."/>
            <person name="Copeland A.C."/>
            <person name="Dhillon B."/>
            <person name="Glaser F."/>
            <person name="Hesse C.N."/>
            <person name="Kosti I."/>
            <person name="LaButti K."/>
            <person name="Lindquist E.A."/>
            <person name="Lucas S."/>
            <person name="Salamov A.A."/>
            <person name="Bradshaw R.E."/>
            <person name="Ciuffetti L."/>
            <person name="Hamelin R.C."/>
            <person name="Kema G.H.J."/>
            <person name="Lawrence C."/>
            <person name="Scott J.A."/>
            <person name="Spatafora J.W."/>
            <person name="Turgeon B.G."/>
            <person name="de Wit P.J.G.M."/>
            <person name="Zhong S."/>
            <person name="Goodwin S.B."/>
            <person name="Grigoriev I.V."/>
        </authorList>
    </citation>
    <scope>NUCLEOTIDE SEQUENCE [LARGE SCALE GENOMIC DNA]</scope>
    <source>
        <strain evidence="3">NZE10 / CBS 128990</strain>
    </source>
</reference>
<name>M2WLU2_DOTSN</name>